<comment type="caution">
    <text evidence="1">The sequence shown here is derived from an EMBL/GenBank/DDBJ whole genome shotgun (WGS) entry which is preliminary data.</text>
</comment>
<dbReference type="PANTHER" id="PTHR31793:SF24">
    <property type="entry name" value="LONG-CHAIN ACYL-COA THIOESTERASE FADM"/>
    <property type="match status" value="1"/>
</dbReference>
<protein>
    <submittedName>
        <fullName evidence="1">Thioesterase</fullName>
    </submittedName>
</protein>
<dbReference type="GO" id="GO:0047617">
    <property type="term" value="F:fatty acyl-CoA hydrolase activity"/>
    <property type="evidence" value="ECO:0007669"/>
    <property type="project" value="TreeGrafter"/>
</dbReference>
<dbReference type="InterPro" id="IPR050563">
    <property type="entry name" value="4-hydroxybenzoyl-CoA_TE"/>
</dbReference>
<evidence type="ECO:0000313" key="1">
    <source>
        <dbReference type="EMBL" id="OKX82528.1"/>
    </source>
</evidence>
<accession>A0AB36ICA1</accession>
<organism evidence="1 2">
    <name type="scientific">Corynebacterium glutamicum</name>
    <name type="common">Brevibacterium saccharolyticum</name>
    <dbReference type="NCBI Taxonomy" id="1718"/>
    <lineage>
        <taxon>Bacteria</taxon>
        <taxon>Bacillati</taxon>
        <taxon>Actinomycetota</taxon>
        <taxon>Actinomycetes</taxon>
        <taxon>Mycobacteriales</taxon>
        <taxon>Corynebacteriaceae</taxon>
        <taxon>Corynebacterium</taxon>
    </lineage>
</organism>
<dbReference type="InterPro" id="IPR029069">
    <property type="entry name" value="HotDog_dom_sf"/>
</dbReference>
<gene>
    <name evidence="1" type="ORF">AUP69_06455</name>
</gene>
<dbReference type="PANTHER" id="PTHR31793">
    <property type="entry name" value="4-HYDROXYBENZOYL-COA THIOESTERASE FAMILY MEMBER"/>
    <property type="match status" value="1"/>
</dbReference>
<dbReference type="Gene3D" id="3.10.129.10">
    <property type="entry name" value="Hotdog Thioesterase"/>
    <property type="match status" value="1"/>
</dbReference>
<evidence type="ECO:0000313" key="2">
    <source>
        <dbReference type="Proteomes" id="UP000186091"/>
    </source>
</evidence>
<dbReference type="RefSeq" id="WP_003855243.1">
    <property type="nucleotide sequence ID" value="NZ_JAAOYN010000001.1"/>
</dbReference>
<sequence>MTALKLQNASLVEYQVVVPIRWSDQDVNKHVNNATIVTLIEESRIQWLNKDAAKVGITTFDCPKVVVDLSVQYKLPVSAKSELSVKISTERIGNTSFVLRYRGVQAGEEVFQARTVLVVLDEETERPRVISFEERTYLSAYLVEGDSKS</sequence>
<dbReference type="CDD" id="cd00586">
    <property type="entry name" value="4HBT"/>
    <property type="match status" value="1"/>
</dbReference>
<dbReference type="EMBL" id="LOQT01000015">
    <property type="protein sequence ID" value="OKX82528.1"/>
    <property type="molecule type" value="Genomic_DNA"/>
</dbReference>
<name>A0AB36ICA1_CORGT</name>
<proteinExistence type="predicted"/>
<dbReference type="SUPFAM" id="SSF54637">
    <property type="entry name" value="Thioesterase/thiol ester dehydrase-isomerase"/>
    <property type="match status" value="1"/>
</dbReference>
<dbReference type="Proteomes" id="UP000186091">
    <property type="component" value="Unassembled WGS sequence"/>
</dbReference>
<dbReference type="AlphaFoldDB" id="A0AB36ICA1"/>
<dbReference type="Pfam" id="PF13279">
    <property type="entry name" value="4HBT_2"/>
    <property type="match status" value="1"/>
</dbReference>
<reference evidence="1 2" key="1">
    <citation type="submission" date="2015-12" db="EMBL/GenBank/DDBJ databases">
        <title>Genome sequence of Corynebacterium AS 1.542.</title>
        <authorList>
            <person name="Yang J."/>
            <person name="Yang S."/>
        </authorList>
    </citation>
    <scope>NUCLEOTIDE SEQUENCE [LARGE SCALE GENOMIC DNA]</scope>
    <source>
        <strain evidence="1 2">AS 1.542</strain>
    </source>
</reference>